<protein>
    <submittedName>
        <fullName evidence="2">Uncharacterized protein</fullName>
    </submittedName>
</protein>
<evidence type="ECO:0000313" key="2">
    <source>
        <dbReference type="EMBL" id="TXL79748.1"/>
    </source>
</evidence>
<evidence type="ECO:0000256" key="1">
    <source>
        <dbReference type="SAM" id="Phobius"/>
    </source>
</evidence>
<keyword evidence="1" id="KW-1133">Transmembrane helix</keyword>
<gene>
    <name evidence="2" type="ORF">D9O29_05595</name>
</gene>
<keyword evidence="3" id="KW-1185">Reference proteome</keyword>
<keyword evidence="1" id="KW-0472">Membrane</keyword>
<evidence type="ECO:0000313" key="3">
    <source>
        <dbReference type="Proteomes" id="UP000426772"/>
    </source>
</evidence>
<reference evidence="2 3" key="1">
    <citation type="submission" date="2018-10" db="EMBL/GenBank/DDBJ databases">
        <title>Draft genome sequence of Pantoea vagans isolated from corpses of the sugarcane aphid Melanaphis sacchari Zehntner.</title>
        <authorList>
            <person name="Toledo E."/>
            <person name="Pena G."/>
            <person name="Lozano L."/>
        </authorList>
    </citation>
    <scope>NUCLEOTIDE SEQUENCE [LARGE SCALE GENOMIC DNA]</scope>
    <source>
        <strain evidence="2 3">ET-90</strain>
    </source>
</reference>
<feature type="transmembrane region" description="Helical" evidence="1">
    <location>
        <begin position="21"/>
        <end position="44"/>
    </location>
</feature>
<name>A0ABY3LI77_9GAMM</name>
<proteinExistence type="predicted"/>
<dbReference type="Proteomes" id="UP000426772">
    <property type="component" value="Unassembled WGS sequence"/>
</dbReference>
<accession>A0ABY3LI77</accession>
<organism evidence="2 3">
    <name type="scientific">Pantoea vagans</name>
    <dbReference type="NCBI Taxonomy" id="470934"/>
    <lineage>
        <taxon>Bacteria</taxon>
        <taxon>Pseudomonadati</taxon>
        <taxon>Pseudomonadota</taxon>
        <taxon>Gammaproteobacteria</taxon>
        <taxon>Enterobacterales</taxon>
        <taxon>Erwiniaceae</taxon>
        <taxon>Pantoea</taxon>
    </lineage>
</organism>
<dbReference type="EMBL" id="RCNL01000002">
    <property type="protein sequence ID" value="TXL79748.1"/>
    <property type="molecule type" value="Genomic_DNA"/>
</dbReference>
<keyword evidence="1" id="KW-0812">Transmembrane</keyword>
<feature type="transmembrane region" description="Helical" evidence="1">
    <location>
        <begin position="50"/>
        <end position="69"/>
    </location>
</feature>
<comment type="caution">
    <text evidence="2">The sequence shown here is derived from an EMBL/GenBank/DDBJ whole genome shotgun (WGS) entry which is preliminary data.</text>
</comment>
<sequence>MKKFFKLQRLSLLQQWRHDRFRLIFLTIVLIIFSAIMLWILPMFTRGNVHAGYIGLVCGLTANFWFTCISQLDIDCHENSYDLERLLRQFNYEKTPEGFYDLPVHRYKKFKSQRIYIVSEGKGLSLRGPYNILKKFTKKLNVISSQGKDDISG</sequence>